<accession>A0A821TEC1</accession>
<evidence type="ECO:0000313" key="6">
    <source>
        <dbReference type="Proteomes" id="UP000663880"/>
    </source>
</evidence>
<organism evidence="5 6">
    <name type="scientific">Pieris macdunnoughi</name>
    <dbReference type="NCBI Taxonomy" id="345717"/>
    <lineage>
        <taxon>Eukaryota</taxon>
        <taxon>Metazoa</taxon>
        <taxon>Ecdysozoa</taxon>
        <taxon>Arthropoda</taxon>
        <taxon>Hexapoda</taxon>
        <taxon>Insecta</taxon>
        <taxon>Pterygota</taxon>
        <taxon>Neoptera</taxon>
        <taxon>Endopterygota</taxon>
        <taxon>Lepidoptera</taxon>
        <taxon>Glossata</taxon>
        <taxon>Ditrysia</taxon>
        <taxon>Papilionoidea</taxon>
        <taxon>Pieridae</taxon>
        <taxon>Pierinae</taxon>
        <taxon>Pieris</taxon>
    </lineage>
</organism>
<feature type="region of interest" description="Disordered" evidence="4">
    <location>
        <begin position="50"/>
        <end position="134"/>
    </location>
</feature>
<evidence type="ECO:0000256" key="3">
    <source>
        <dbReference type="ARBA" id="ARBA00023242"/>
    </source>
</evidence>
<name>A0A821TEC1_9NEOP</name>
<dbReference type="GO" id="GO:0007095">
    <property type="term" value="P:mitotic G2 DNA damage checkpoint signaling"/>
    <property type="evidence" value="ECO:0007669"/>
    <property type="project" value="TreeGrafter"/>
</dbReference>
<sequence length="1285" mass="147107">MDILEIVTLNEKIPEVTNDRVEDNLAIMSSDEEDAFNLVKKRKRFFSEDSNQSINLSPARSNEHNSDECQEHMTIIRKSRIKNNYTDSDSDKEDQRKNVVKRDGKKKFREKFHKFKNRKSHSKTLNGNDSGDELTQCKENVEETSVHINLSVCDPDESDDEGNSITAIKKLIGSKSNLPPVKSKPIRMSAKEAMINMQKIKSESNRMLREKEVTLPYHRPKALSLKDIMNRRKLAVSSDGKTLPIKMNEQQLKHYAMMLEERQKEMMELCKSESDEDNEEKENSNVNKSNQVNKEHDQAVTENIAQENDTSFDQIAVETSSNHKSEMQEESSSPFFLNKLEKSCKQDMHVDIVEHISERDTQESIVEDIATEKSNYLVHTDVSDKIETHSPVDDKPKDKENNDSQMISLHYESINFDSEKACTKTNTAQEKTDEHIDTFSDCDLNCEDLETLIENAEIVKDEAKEKKSIVIKPKLMGAPGMVISLDDDDDSTGKPTGVELLKERFTYFAKLQNQEDMEKDREKKYKPGTQHTKLKQQLEEEIAEQRSLEWAKRLEEEKILKSEQKEILGDDSFEDIDKIDAKLESLEEKDTVEGEIDDSADGDIDEVGDEDEDLVEDDVDMTDNPAKRNPMLDDEAEESDDDKQDGDEADEEIEANDDEESDSSSESEDELEQPKAKKGRILKAFEDSDDEDVENKLPVEHNDDKISQDDELQLAQTNKSSEDLFPSQECDVLMLSKNNEGMNTEELGTFSILSHTDKESGPISVICETQNDNASLDDIVGMCSGSFSQSIIVPTQKSQLTPSLEFSDDVVALCTGKFYDNQFVSQINEKDMTSTETLDTESASILKELLPTASLDTEGMPTPIQSDLGHMLKENCKKDIENCTKDNIKNIEQKTKREETLLKSILDELDEPELDKPKQYKFFAPPSEIKKKLVIDSDDEMDKEKEVKKKKKRRKEIRALQISDDEEEEIQTDEEYESDADVGEKVYEYDSEENEVEVIQPKKKKMEFFENEAELTSEDEWAGSGDEDEAGLDRMEREEGDDDVFHQGKLQSELGQIHMREVLDQDKREVRLIQELLLEDADLGDGHRQRKFKWRNVDGEEESGTVADECDTQEEEFESEEMWRKQRHEREMFLKKMQENGEDLDTSINRTTIIKANLSSRTMSNLIAESKQSPVAEKECIEKKTKDIPSPKKPFSILKQSYHGSFLTRGRGALARLAALATPLVVDEETPKVLASARGNFVFTVKSEEPKVKKRKAETTVGTPQLIKKMKTEEYKKTLFEQLRD</sequence>
<feature type="compositionally biased region" description="Basic residues" evidence="4">
    <location>
        <begin position="103"/>
        <end position="122"/>
    </location>
</feature>
<dbReference type="GO" id="GO:0033314">
    <property type="term" value="P:mitotic DNA replication checkpoint signaling"/>
    <property type="evidence" value="ECO:0007669"/>
    <property type="project" value="TreeGrafter"/>
</dbReference>
<feature type="compositionally biased region" description="Acidic residues" evidence="4">
    <location>
        <begin position="632"/>
        <end position="671"/>
    </location>
</feature>
<keyword evidence="3" id="KW-0539">Nucleus</keyword>
<dbReference type="PANTHER" id="PTHR14396">
    <property type="entry name" value="CLASPIN"/>
    <property type="match status" value="1"/>
</dbReference>
<feature type="compositionally biased region" description="Acidic residues" evidence="4">
    <location>
        <begin position="593"/>
        <end position="621"/>
    </location>
</feature>
<dbReference type="EMBL" id="CAJOBZ010000022">
    <property type="protein sequence ID" value="CAF4869032.1"/>
    <property type="molecule type" value="Genomic_DNA"/>
</dbReference>
<feature type="compositionally biased region" description="Acidic residues" evidence="4">
    <location>
        <begin position="1014"/>
        <end position="1030"/>
    </location>
</feature>
<dbReference type="Proteomes" id="UP000663880">
    <property type="component" value="Unassembled WGS sequence"/>
</dbReference>
<evidence type="ECO:0000256" key="4">
    <source>
        <dbReference type="SAM" id="MobiDB-lite"/>
    </source>
</evidence>
<evidence type="ECO:0000256" key="1">
    <source>
        <dbReference type="ARBA" id="ARBA00004123"/>
    </source>
</evidence>
<feature type="region of interest" description="Disordered" evidence="4">
    <location>
        <begin position="1014"/>
        <end position="1043"/>
    </location>
</feature>
<proteinExistence type="predicted"/>
<dbReference type="InterPro" id="IPR024146">
    <property type="entry name" value="Claspin"/>
</dbReference>
<protein>
    <recommendedName>
        <fullName evidence="7">Claspin</fullName>
    </recommendedName>
</protein>
<comment type="caution">
    <text evidence="5">The sequence shown here is derived from an EMBL/GenBank/DDBJ whole genome shotgun (WGS) entry which is preliminary data.</text>
</comment>
<keyword evidence="6" id="KW-1185">Reference proteome</keyword>
<feature type="region of interest" description="Disordered" evidence="4">
    <location>
        <begin position="266"/>
        <end position="294"/>
    </location>
</feature>
<dbReference type="PANTHER" id="PTHR14396:SF10">
    <property type="entry name" value="CLASPIN"/>
    <property type="match status" value="1"/>
</dbReference>
<feature type="region of interest" description="Disordered" evidence="4">
    <location>
        <begin position="963"/>
        <end position="983"/>
    </location>
</feature>
<evidence type="ECO:0000256" key="2">
    <source>
        <dbReference type="ARBA" id="ARBA00022553"/>
    </source>
</evidence>
<evidence type="ECO:0008006" key="7">
    <source>
        <dbReference type="Google" id="ProtNLM"/>
    </source>
</evidence>
<feature type="region of interest" description="Disordered" evidence="4">
    <location>
        <begin position="583"/>
        <end position="708"/>
    </location>
</feature>
<dbReference type="GO" id="GO:0010997">
    <property type="term" value="F:anaphase-promoting complex binding"/>
    <property type="evidence" value="ECO:0007669"/>
    <property type="project" value="TreeGrafter"/>
</dbReference>
<feature type="compositionally biased region" description="Acidic residues" evidence="4">
    <location>
        <begin position="963"/>
        <end position="981"/>
    </location>
</feature>
<comment type="subcellular location">
    <subcellularLocation>
        <location evidence="1">Nucleus</location>
    </subcellularLocation>
</comment>
<dbReference type="GO" id="GO:0005634">
    <property type="term" value="C:nucleus"/>
    <property type="evidence" value="ECO:0007669"/>
    <property type="project" value="UniProtKB-SubCell"/>
</dbReference>
<keyword evidence="2" id="KW-0597">Phosphoprotein</keyword>
<feature type="compositionally biased region" description="Basic and acidic residues" evidence="4">
    <location>
        <begin position="694"/>
        <end position="708"/>
    </location>
</feature>
<feature type="compositionally biased region" description="Polar residues" evidence="4">
    <location>
        <begin position="50"/>
        <end position="60"/>
    </location>
</feature>
<dbReference type="OrthoDB" id="272500at2759"/>
<evidence type="ECO:0000313" key="5">
    <source>
        <dbReference type="EMBL" id="CAF4869032.1"/>
    </source>
</evidence>
<feature type="compositionally biased region" description="Basic and acidic residues" evidence="4">
    <location>
        <begin position="583"/>
        <end position="592"/>
    </location>
</feature>
<reference evidence="5" key="1">
    <citation type="submission" date="2021-02" db="EMBL/GenBank/DDBJ databases">
        <authorList>
            <person name="Steward A R."/>
        </authorList>
    </citation>
    <scope>NUCLEOTIDE SEQUENCE</scope>
</reference>
<feature type="compositionally biased region" description="Basic and acidic residues" evidence="4">
    <location>
        <begin position="61"/>
        <end position="71"/>
    </location>
</feature>
<gene>
    <name evidence="5" type="ORF">PMACD_LOCUS8593</name>
</gene>
<feature type="compositionally biased region" description="Basic and acidic residues" evidence="4">
    <location>
        <begin position="93"/>
        <end position="102"/>
    </location>
</feature>